<dbReference type="InterPro" id="IPR043428">
    <property type="entry name" value="LivM-like"/>
</dbReference>
<feature type="transmembrane region" description="Helical" evidence="6">
    <location>
        <begin position="100"/>
        <end position="121"/>
    </location>
</feature>
<organism evidence="8 9">
    <name type="scientific">Haematobacter missouriensis</name>
    <dbReference type="NCBI Taxonomy" id="366616"/>
    <lineage>
        <taxon>Bacteria</taxon>
        <taxon>Pseudomonadati</taxon>
        <taxon>Pseudomonadota</taxon>
        <taxon>Alphaproteobacteria</taxon>
        <taxon>Rhodobacterales</taxon>
        <taxon>Paracoccaceae</taxon>
        <taxon>Haematobacter</taxon>
    </lineage>
</organism>
<evidence type="ECO:0000313" key="9">
    <source>
        <dbReference type="Proteomes" id="UP000196640"/>
    </source>
</evidence>
<feature type="transmembrane region" description="Helical" evidence="6">
    <location>
        <begin position="318"/>
        <end position="337"/>
    </location>
</feature>
<dbReference type="EMBL" id="NIPX01000002">
    <property type="protein sequence ID" value="OWJ86039.1"/>
    <property type="molecule type" value="Genomic_DNA"/>
</dbReference>
<dbReference type="PANTHER" id="PTHR30482">
    <property type="entry name" value="HIGH-AFFINITY BRANCHED-CHAIN AMINO ACID TRANSPORT SYSTEM PERMEASE"/>
    <property type="match status" value="1"/>
</dbReference>
<feature type="transmembrane region" description="Helical" evidence="6">
    <location>
        <begin position="256"/>
        <end position="278"/>
    </location>
</feature>
<proteinExistence type="predicted"/>
<dbReference type="STRING" id="366616.CG51_04085"/>
<feature type="transmembrane region" description="Helical" evidence="6">
    <location>
        <begin position="128"/>
        <end position="146"/>
    </location>
</feature>
<accession>A0A212AX32</accession>
<evidence type="ECO:0000256" key="3">
    <source>
        <dbReference type="ARBA" id="ARBA00022692"/>
    </source>
</evidence>
<dbReference type="AlphaFoldDB" id="A0A212AX32"/>
<dbReference type="GO" id="GO:0005886">
    <property type="term" value="C:plasma membrane"/>
    <property type="evidence" value="ECO:0007669"/>
    <property type="project" value="UniProtKB-SubCell"/>
</dbReference>
<dbReference type="Pfam" id="PF02653">
    <property type="entry name" value="BPD_transp_2"/>
    <property type="match status" value="1"/>
</dbReference>
<evidence type="ECO:0000256" key="2">
    <source>
        <dbReference type="ARBA" id="ARBA00022475"/>
    </source>
</evidence>
<dbReference type="InterPro" id="IPR001851">
    <property type="entry name" value="ABC_transp_permease"/>
</dbReference>
<dbReference type="CDD" id="cd06581">
    <property type="entry name" value="TM_PBP1_LivM_like"/>
    <property type="match status" value="1"/>
</dbReference>
<dbReference type="EMBL" id="NIPV01000011">
    <property type="protein sequence ID" value="OWJ78289.1"/>
    <property type="molecule type" value="Genomic_DNA"/>
</dbReference>
<keyword evidence="2" id="KW-1003">Cell membrane</keyword>
<comment type="subcellular location">
    <subcellularLocation>
        <location evidence="1">Cell membrane</location>
        <topology evidence="1">Multi-pass membrane protein</topology>
    </subcellularLocation>
</comment>
<keyword evidence="3 6" id="KW-0812">Transmembrane</keyword>
<evidence type="ECO:0000313" key="10">
    <source>
        <dbReference type="Proteomes" id="UP000214673"/>
    </source>
</evidence>
<dbReference type="Proteomes" id="UP000196640">
    <property type="component" value="Unassembled WGS sequence"/>
</dbReference>
<dbReference type="OrthoDB" id="9814461at2"/>
<feature type="transmembrane region" description="Helical" evidence="6">
    <location>
        <begin position="178"/>
        <end position="195"/>
    </location>
</feature>
<evidence type="ECO:0000256" key="1">
    <source>
        <dbReference type="ARBA" id="ARBA00004651"/>
    </source>
</evidence>
<evidence type="ECO:0000256" key="5">
    <source>
        <dbReference type="ARBA" id="ARBA00023136"/>
    </source>
</evidence>
<feature type="transmembrane region" description="Helical" evidence="6">
    <location>
        <begin position="20"/>
        <end position="42"/>
    </location>
</feature>
<protein>
    <submittedName>
        <fullName evidence="8">Branched-chain amino acid ABC transporter permease</fullName>
    </submittedName>
</protein>
<evidence type="ECO:0000256" key="4">
    <source>
        <dbReference type="ARBA" id="ARBA00022989"/>
    </source>
</evidence>
<sequence length="357" mass="38695">MYYRLSGVHHSRYESARALWPVPADRAIVILLLLLALAAPLYLSDLYLGSYVLPWVIWSAAALSLTLLMGLAGQLHFGFAAVMAIGAYAAIHMVRAGVPFEIALLAAGIVAAVIGTVFGAAALRVKGLYLVMATLAMQYLVDWVIVNVPAISGGAHATLRTPEVRFLFMPIESLASRYWLALGWAVLMTLFFLNVKRTSFGRALVAIRDKDFAAAVIGVDPFRYKLMAFFTSSFMGGVTGAILAFCYYRAVTPEQFGFNVSIQLVAMVLVGGLGSVVGSYLGAGFVLLAPIVLTNGIAALADAGWVPVSQNFISHLPLMIYGAMIIGFLLFEPLGLAKIYDNIRKYFLVWPFRHARS</sequence>
<feature type="transmembrane region" description="Helical" evidence="6">
    <location>
        <begin position="226"/>
        <end position="250"/>
    </location>
</feature>
<comment type="caution">
    <text evidence="8">The sequence shown here is derived from an EMBL/GenBank/DDBJ whole genome shotgun (WGS) entry which is preliminary data.</text>
</comment>
<feature type="transmembrane region" description="Helical" evidence="6">
    <location>
        <begin position="285"/>
        <end position="306"/>
    </location>
</feature>
<gene>
    <name evidence="8" type="ORF">CDV52_02475</name>
    <name evidence="7" type="ORF">CDV53_03520</name>
</gene>
<keyword evidence="4 6" id="KW-1133">Transmembrane helix</keyword>
<dbReference type="Proteomes" id="UP000214673">
    <property type="component" value="Unassembled WGS sequence"/>
</dbReference>
<name>A0A212AX32_9RHOB</name>
<dbReference type="PANTHER" id="PTHR30482:SF5">
    <property type="entry name" value="ABC TRANSPORTER PERMEASE PROTEIN"/>
    <property type="match status" value="1"/>
</dbReference>
<reference evidence="9 10" key="1">
    <citation type="submission" date="2016-11" db="EMBL/GenBank/DDBJ databases">
        <title>Comparison of Traditional DNA-DNA Hybridization with In Silico Genomic Analysis.</title>
        <authorList>
            <person name="Nicholson A.C."/>
            <person name="Sammons S."/>
            <person name="Humrighouse B.W."/>
            <person name="Graziano J."/>
            <person name="Lasker B."/>
            <person name="Whitney A.M."/>
            <person name="Mcquiston J.R."/>
        </authorList>
    </citation>
    <scope>NUCLEOTIDE SEQUENCE [LARGE SCALE GENOMIC DNA]</scope>
    <source>
        <strain evidence="7 10">H1892</strain>
        <strain evidence="8 9">H2381</strain>
    </source>
</reference>
<evidence type="ECO:0000313" key="7">
    <source>
        <dbReference type="EMBL" id="OWJ78289.1"/>
    </source>
</evidence>
<keyword evidence="5 6" id="KW-0472">Membrane</keyword>
<feature type="transmembrane region" description="Helical" evidence="6">
    <location>
        <begin position="48"/>
        <end position="68"/>
    </location>
</feature>
<dbReference type="RefSeq" id="WP_035740860.1">
    <property type="nucleotide sequence ID" value="NZ_CALUEG010000001.1"/>
</dbReference>
<evidence type="ECO:0000256" key="6">
    <source>
        <dbReference type="SAM" id="Phobius"/>
    </source>
</evidence>
<evidence type="ECO:0000313" key="8">
    <source>
        <dbReference type="EMBL" id="OWJ86039.1"/>
    </source>
</evidence>
<dbReference type="GO" id="GO:0015658">
    <property type="term" value="F:branched-chain amino acid transmembrane transporter activity"/>
    <property type="evidence" value="ECO:0007669"/>
    <property type="project" value="InterPro"/>
</dbReference>
<keyword evidence="10" id="KW-1185">Reference proteome</keyword>
<feature type="transmembrane region" description="Helical" evidence="6">
    <location>
        <begin position="75"/>
        <end position="94"/>
    </location>
</feature>